<dbReference type="SMART" id="SM00382">
    <property type="entry name" value="AAA"/>
    <property type="match status" value="1"/>
</dbReference>
<feature type="coiled-coil region" evidence="2">
    <location>
        <begin position="347"/>
        <end position="374"/>
    </location>
</feature>
<keyword evidence="6" id="KW-1185">Reference proteome</keyword>
<dbReference type="Proteomes" id="UP001164746">
    <property type="component" value="Chromosome 5"/>
</dbReference>
<accession>A0ABY7E3F3</accession>
<feature type="region of interest" description="Disordered" evidence="3">
    <location>
        <begin position="34"/>
        <end position="63"/>
    </location>
</feature>
<keyword evidence="2" id="KW-0175">Coiled coil</keyword>
<dbReference type="InterPro" id="IPR037219">
    <property type="entry name" value="Peptidase_M41-like"/>
</dbReference>
<dbReference type="EMBL" id="CP111016">
    <property type="protein sequence ID" value="WAR04518.1"/>
    <property type="molecule type" value="Genomic_DNA"/>
</dbReference>
<evidence type="ECO:0000259" key="4">
    <source>
        <dbReference type="SMART" id="SM00382"/>
    </source>
</evidence>
<dbReference type="SUPFAM" id="SSF52540">
    <property type="entry name" value="P-loop containing nucleoside triphosphate hydrolases"/>
    <property type="match status" value="1"/>
</dbReference>
<evidence type="ECO:0000256" key="3">
    <source>
        <dbReference type="SAM" id="MobiDB-lite"/>
    </source>
</evidence>
<feature type="domain" description="AAA+ ATPase" evidence="4">
    <location>
        <begin position="6"/>
        <end position="223"/>
    </location>
</feature>
<comment type="similarity">
    <text evidence="1">Belongs to the AAA ATPase family.</text>
</comment>
<dbReference type="InterPro" id="IPR000642">
    <property type="entry name" value="Peptidase_M41"/>
</dbReference>
<protein>
    <submittedName>
        <fullName evidence="5">YMEL1-like protein</fullName>
    </submittedName>
</protein>
<dbReference type="PROSITE" id="PS00674">
    <property type="entry name" value="AAA"/>
    <property type="match status" value="1"/>
</dbReference>
<dbReference type="SUPFAM" id="SSF140990">
    <property type="entry name" value="FtsH protease domain-like"/>
    <property type="match status" value="1"/>
</dbReference>
<dbReference type="Pfam" id="PF00004">
    <property type="entry name" value="AAA"/>
    <property type="match status" value="1"/>
</dbReference>
<dbReference type="InterPro" id="IPR003959">
    <property type="entry name" value="ATPase_AAA_core"/>
</dbReference>
<keyword evidence="1" id="KW-0067">ATP-binding</keyword>
<dbReference type="PANTHER" id="PTHR23076:SF97">
    <property type="entry name" value="ATP-DEPENDENT ZINC METALLOPROTEASE YME1L1"/>
    <property type="match status" value="1"/>
</dbReference>
<keyword evidence="1" id="KW-0547">Nucleotide-binding</keyword>
<dbReference type="InterPro" id="IPR003593">
    <property type="entry name" value="AAA+_ATPase"/>
</dbReference>
<proteinExistence type="inferred from homology"/>
<dbReference type="PANTHER" id="PTHR23076">
    <property type="entry name" value="METALLOPROTEASE M41 FTSH"/>
    <property type="match status" value="1"/>
</dbReference>
<feature type="compositionally biased region" description="Basic and acidic residues" evidence="3">
    <location>
        <begin position="52"/>
        <end position="63"/>
    </location>
</feature>
<dbReference type="Pfam" id="PF01434">
    <property type="entry name" value="Peptidase_M41"/>
    <property type="match status" value="1"/>
</dbReference>
<evidence type="ECO:0000256" key="2">
    <source>
        <dbReference type="SAM" id="Coils"/>
    </source>
</evidence>
<dbReference type="InterPro" id="IPR003960">
    <property type="entry name" value="ATPase_AAA_CS"/>
</dbReference>
<sequence>MFAQATLQPPLLAGVMSQMSTLIAAARQNIHLARPQAHRSETTAAYTGRHSKNTEEKRSEPVDDIDHLKMPKVLTEDDRSVQKKCDEVKEELMDIVSFLKDNEKFEKMGEANVPFFHASGSQFDEVFVGSGSKRVRALFEEAKKQAPCIIFIDEIDSVGGKRTKSSIHPYANQTVNQLLAEMDGFNTRENVIVIGATNEKGNLDKALLRPGRFDTQIEVLAPDMEGRKQLFELYLSKIKTRNAGAEIQNMVNQGAIIATLRNGENITMDDLHEARDKVAMALPTREGNTSKSECLASMDLCMGGRAAEELQYGADNVEAGAASDFERGTMIAKAMVMKWGMSDKEAYERAMNILKSHQTELKRLAEALMKYETLDADEIKAIIEGKSITRRPRDKKKKEEKESSVHSVPNYHSLVSYQYVCTGVNIFIIQNNLCVNTVENGYQVDRNRRTFQIVRPPIKNKIDVSKMPNQ</sequence>
<dbReference type="Gene3D" id="1.20.58.760">
    <property type="entry name" value="Peptidase M41"/>
    <property type="match status" value="1"/>
</dbReference>
<name>A0ABY7E3F3_MYAAR</name>
<reference evidence="5" key="1">
    <citation type="submission" date="2022-11" db="EMBL/GenBank/DDBJ databases">
        <title>Centuries of genome instability and evolution in soft-shell clam transmissible cancer (bioRxiv).</title>
        <authorList>
            <person name="Hart S.F.M."/>
            <person name="Yonemitsu M.A."/>
            <person name="Giersch R.M."/>
            <person name="Beal B.F."/>
            <person name="Arriagada G."/>
            <person name="Davis B.W."/>
            <person name="Ostrander E.A."/>
            <person name="Goff S.P."/>
            <person name="Metzger M.J."/>
        </authorList>
    </citation>
    <scope>NUCLEOTIDE SEQUENCE</scope>
    <source>
        <strain evidence="5">MELC-2E11</strain>
        <tissue evidence="5">Siphon/mantle</tissue>
    </source>
</reference>
<evidence type="ECO:0000256" key="1">
    <source>
        <dbReference type="RuleBase" id="RU003651"/>
    </source>
</evidence>
<organism evidence="5 6">
    <name type="scientific">Mya arenaria</name>
    <name type="common">Soft-shell clam</name>
    <dbReference type="NCBI Taxonomy" id="6604"/>
    <lineage>
        <taxon>Eukaryota</taxon>
        <taxon>Metazoa</taxon>
        <taxon>Spiralia</taxon>
        <taxon>Lophotrochozoa</taxon>
        <taxon>Mollusca</taxon>
        <taxon>Bivalvia</taxon>
        <taxon>Autobranchia</taxon>
        <taxon>Heteroconchia</taxon>
        <taxon>Euheterodonta</taxon>
        <taxon>Imparidentia</taxon>
        <taxon>Neoheterodontei</taxon>
        <taxon>Myida</taxon>
        <taxon>Myoidea</taxon>
        <taxon>Myidae</taxon>
        <taxon>Mya</taxon>
    </lineage>
</organism>
<evidence type="ECO:0000313" key="5">
    <source>
        <dbReference type="EMBL" id="WAR04518.1"/>
    </source>
</evidence>
<dbReference type="Gene3D" id="3.40.50.300">
    <property type="entry name" value="P-loop containing nucleotide triphosphate hydrolases"/>
    <property type="match status" value="1"/>
</dbReference>
<evidence type="ECO:0000313" key="6">
    <source>
        <dbReference type="Proteomes" id="UP001164746"/>
    </source>
</evidence>
<dbReference type="InterPro" id="IPR027417">
    <property type="entry name" value="P-loop_NTPase"/>
</dbReference>
<gene>
    <name evidence="5" type="ORF">MAR_019887</name>
</gene>